<feature type="transmembrane region" description="Helical" evidence="1">
    <location>
        <begin position="15"/>
        <end position="36"/>
    </location>
</feature>
<dbReference type="Proteomes" id="UP000222601">
    <property type="component" value="Segment"/>
</dbReference>
<keyword evidence="1" id="KW-0812">Transmembrane</keyword>
<gene>
    <name evidence="2" type="ORF">ESCO41_00041</name>
</gene>
<evidence type="ECO:0000313" key="2">
    <source>
        <dbReference type="EMBL" id="AQY55269.1"/>
    </source>
</evidence>
<keyword evidence="3" id="KW-1185">Reference proteome</keyword>
<protein>
    <submittedName>
        <fullName evidence="2">Uncharacterized protein</fullName>
    </submittedName>
</protein>
<dbReference type="EMBL" id="KY619305">
    <property type="protein sequence ID" value="AQY55269.1"/>
    <property type="molecule type" value="Genomic_DNA"/>
</dbReference>
<proteinExistence type="predicted"/>
<keyword evidence="1" id="KW-1133">Transmembrane helix</keyword>
<reference evidence="2" key="1">
    <citation type="submission" date="2017-02" db="EMBL/GenBank/DDBJ databases">
        <title>Characterization of a new coliphage vB_EcoS_ESCO41.</title>
        <authorList>
            <person name="Trotereau A."/>
            <person name="Schouler C."/>
        </authorList>
    </citation>
    <scope>NUCLEOTIDE SEQUENCE [LARGE SCALE GENOMIC DNA]</scope>
</reference>
<accession>A0A1U9WQY5</accession>
<evidence type="ECO:0000313" key="3">
    <source>
        <dbReference type="Proteomes" id="UP000222601"/>
    </source>
</evidence>
<evidence type="ECO:0000256" key="1">
    <source>
        <dbReference type="SAM" id="Phobius"/>
    </source>
</evidence>
<sequence length="57" mass="6631">MLTIMMANLDLSSDFSIIAFILPILLLLPFACYVVIKDLAEWKRIDKKIKQATYRNK</sequence>
<organism evidence="2">
    <name type="scientific">Escherichia phage vB_EcoS_ESCO41</name>
    <dbReference type="NCBI Taxonomy" id="2496547"/>
    <lineage>
        <taxon>Viruses</taxon>
        <taxon>Duplodnaviria</taxon>
        <taxon>Heunggongvirae</taxon>
        <taxon>Uroviricota</taxon>
        <taxon>Caudoviricetes</taxon>
        <taxon>Drexlerviridae</taxon>
        <taxon>Nouzillyvirus</taxon>
        <taxon>Nouzillyvirus ESCO41</taxon>
    </lineage>
</organism>
<name>A0A1U9WQY5_9CAUD</name>
<keyword evidence="1" id="KW-0472">Membrane</keyword>